<reference evidence="2 3" key="1">
    <citation type="submission" date="2023-07" db="EMBL/GenBank/DDBJ databases">
        <title>Sorghum-associated microbial communities from plants grown in Nebraska, USA.</title>
        <authorList>
            <person name="Schachtman D."/>
        </authorList>
    </citation>
    <scope>NUCLEOTIDE SEQUENCE [LARGE SCALE GENOMIC DNA]</scope>
    <source>
        <strain evidence="2 3">DS1607</strain>
    </source>
</reference>
<protein>
    <submittedName>
        <fullName evidence="2">Secreted PhoX family phosphatase</fullName>
    </submittedName>
</protein>
<evidence type="ECO:0000256" key="1">
    <source>
        <dbReference type="SAM" id="SignalP"/>
    </source>
</evidence>
<dbReference type="PANTHER" id="PTHR35399:SF2">
    <property type="entry name" value="DUF839 DOMAIN-CONTAINING PROTEIN"/>
    <property type="match status" value="1"/>
</dbReference>
<dbReference type="RefSeq" id="WP_307690066.1">
    <property type="nucleotide sequence ID" value="NZ_JAUSRO010000007.1"/>
</dbReference>
<feature type="chain" id="PRO_5045490498" evidence="1">
    <location>
        <begin position="33"/>
        <end position="666"/>
    </location>
</feature>
<keyword evidence="1" id="KW-0732">Signal</keyword>
<evidence type="ECO:0000313" key="3">
    <source>
        <dbReference type="Proteomes" id="UP001226867"/>
    </source>
</evidence>
<comment type="caution">
    <text evidence="2">The sequence shown here is derived from an EMBL/GenBank/DDBJ whole genome shotgun (WGS) entry which is preliminary data.</text>
</comment>
<sequence>MTDSIARTTSRRLALKLFGAPLLPLGGSALLAACGGGNDGVAAAAPTPAPAPAPAPAVARNYVSATFNGMAAPTLSTPAAMATTTVGSTLTIGYDDGSSTTFELAYQPFFVTGDLVPDGKGGQVVSGGYYDAYNQPIVDASVAGKARQFFSDSPDGTSLLALSNPSVAGVKGHTVFAVVQFEYTTRDQAGNSTYGTLPSPIAVLTLDQDPATGKLSLVKYHNVDMSAAHGLWITCGASLSPWNTHLSSEEYEPDAAFISTNAMFKAYSKNVFGSETVANPYHYGHLPEITVNPDGTGSVKKHYCMGRISHELIQVMPDNRTAIMGDDYTNGGFFMFVADKEKDLSAGTLYVARYDAGYSIDPAAPATKMSWINLGHATSAEIERLANTLKASDIMSVVTTDPNDASYTKLYADGVANWVKLQPGMEKAAAFLETHRYANLKGASMAFTKMEGTTVNIKDKVAYSALQNIQDSMVSGGKGWSAATNIALPKKLGAGGVMAHNLAGGQKDTSGAAINSDWVPTQTHALLVGEDIAADALGNTANPDKIGNPDNLKFSEKMRTLFIGEDSSQHVNNFLWAYNVDTKKLARIMSIPAGGESTGLHAVDELNGWTYIMSNFQHPGDWGGIHATVKTQLDPLVRANYKDRFGAAVGYLTANPVQFSMGAKKS</sequence>
<feature type="signal peptide" evidence="1">
    <location>
        <begin position="1"/>
        <end position="32"/>
    </location>
</feature>
<evidence type="ECO:0000313" key="2">
    <source>
        <dbReference type="EMBL" id="MDP9900252.1"/>
    </source>
</evidence>
<dbReference type="Proteomes" id="UP001226867">
    <property type="component" value="Unassembled WGS sequence"/>
</dbReference>
<organism evidence="2 3">
    <name type="scientific">Variovorax ginsengisoli</name>
    <dbReference type="NCBI Taxonomy" id="363844"/>
    <lineage>
        <taxon>Bacteria</taxon>
        <taxon>Pseudomonadati</taxon>
        <taxon>Pseudomonadota</taxon>
        <taxon>Betaproteobacteria</taxon>
        <taxon>Burkholderiales</taxon>
        <taxon>Comamonadaceae</taxon>
        <taxon>Variovorax</taxon>
    </lineage>
</organism>
<accession>A0ABT9S7B6</accession>
<gene>
    <name evidence="2" type="ORF">J2W36_002515</name>
</gene>
<dbReference type="InterPro" id="IPR008557">
    <property type="entry name" value="PhoX"/>
</dbReference>
<proteinExistence type="predicted"/>
<dbReference type="EMBL" id="JAUSRO010000007">
    <property type="protein sequence ID" value="MDP9900252.1"/>
    <property type="molecule type" value="Genomic_DNA"/>
</dbReference>
<dbReference type="Pfam" id="PF05787">
    <property type="entry name" value="PhoX"/>
    <property type="match status" value="1"/>
</dbReference>
<keyword evidence="3" id="KW-1185">Reference proteome</keyword>
<dbReference type="PROSITE" id="PS51257">
    <property type="entry name" value="PROKAR_LIPOPROTEIN"/>
    <property type="match status" value="1"/>
</dbReference>
<name>A0ABT9S7B6_9BURK</name>
<dbReference type="PANTHER" id="PTHR35399">
    <property type="entry name" value="SLR8030 PROTEIN"/>
    <property type="match status" value="1"/>
</dbReference>